<dbReference type="InterPro" id="IPR053937">
    <property type="entry name" value="GOST_TM"/>
</dbReference>
<feature type="signal peptide" evidence="7">
    <location>
        <begin position="1"/>
        <end position="24"/>
    </location>
</feature>
<dbReference type="Pfam" id="PF21904">
    <property type="entry name" value="CAND6-7_N"/>
    <property type="match status" value="1"/>
</dbReference>
<proteinExistence type="predicted"/>
<dbReference type="InterPro" id="IPR009637">
    <property type="entry name" value="GPR107/GPR108-like"/>
</dbReference>
<sequence length="418" mass="48325">MRSLSKALTLILLIFFLFTHQSTAAINSFKIRSDNRPLIIFEKFGFTATGFLSIVISNVSVTSTGSPYDPSRIGFFLVWDLTPNQLRLELQQTPGGLCVENSILMFDSPLFTFREITDTYSSLHKSYHVTYPDQYSFFILNCDPESFVTMDVRIEAYNIHDGTTKDYLSVGLAQLPSLYFIISLIYINFLAIWIRVCFKNQQSVHRIHLLMGVLLTMQAVSMFCDGKDRHDVKVTGTPQGWDVMFYVFRFIKNLLFFTVIVLIGSGWSYLKQLLQKKEKMFLMIMIPIQVSGNVASIVIDETGPFNKYRVAWNQAYMWSDVVCRCAVLFPIVWSIRSLKVASMTDERAGRNLGLFRRFYRLYVCYVLFTRIYVIALSTTVGYGYQWVSSAGEETGTFVFYLVMFYMFSPFSLYQINRR</sequence>
<evidence type="ECO:0000256" key="1">
    <source>
        <dbReference type="ARBA" id="ARBA00004141"/>
    </source>
</evidence>
<dbReference type="AlphaFoldDB" id="A0AAP0DHE3"/>
<feature type="transmembrane region" description="Helical" evidence="6">
    <location>
        <begin position="281"/>
        <end position="299"/>
    </location>
</feature>
<evidence type="ECO:0000256" key="4">
    <source>
        <dbReference type="ARBA" id="ARBA00022989"/>
    </source>
</evidence>
<protein>
    <submittedName>
        <fullName evidence="10">Uncharacterized protein</fullName>
    </submittedName>
</protein>
<evidence type="ECO:0000256" key="7">
    <source>
        <dbReference type="SAM" id="SignalP"/>
    </source>
</evidence>
<feature type="transmembrane region" description="Helical" evidence="6">
    <location>
        <begin position="397"/>
        <end position="415"/>
    </location>
</feature>
<feature type="transmembrane region" description="Helical" evidence="6">
    <location>
        <begin position="359"/>
        <end position="385"/>
    </location>
</feature>
<gene>
    <name evidence="10" type="ORF">SSX86_009192</name>
</gene>
<evidence type="ECO:0000259" key="9">
    <source>
        <dbReference type="Pfam" id="PF21904"/>
    </source>
</evidence>
<evidence type="ECO:0000313" key="10">
    <source>
        <dbReference type="EMBL" id="KAK9072757.1"/>
    </source>
</evidence>
<name>A0AAP0DHE3_9ASTR</name>
<feature type="transmembrane region" description="Helical" evidence="6">
    <location>
        <begin position="178"/>
        <end position="198"/>
    </location>
</feature>
<keyword evidence="2 6" id="KW-0812">Transmembrane</keyword>
<evidence type="ECO:0000256" key="6">
    <source>
        <dbReference type="SAM" id="Phobius"/>
    </source>
</evidence>
<keyword evidence="4 6" id="KW-1133">Transmembrane helix</keyword>
<feature type="domain" description="CAND6/7 N-terminal" evidence="9">
    <location>
        <begin position="28"/>
        <end position="158"/>
    </location>
</feature>
<evidence type="ECO:0000256" key="5">
    <source>
        <dbReference type="ARBA" id="ARBA00023136"/>
    </source>
</evidence>
<accession>A0AAP0DHE3</accession>
<comment type="subcellular location">
    <subcellularLocation>
        <location evidence="1">Membrane</location>
        <topology evidence="1">Multi-pass membrane protein</topology>
    </subcellularLocation>
</comment>
<feature type="transmembrane region" description="Helical" evidence="6">
    <location>
        <begin position="243"/>
        <end position="269"/>
    </location>
</feature>
<organism evidence="10 11">
    <name type="scientific">Deinandra increscens subsp. villosa</name>
    <dbReference type="NCBI Taxonomy" id="3103831"/>
    <lineage>
        <taxon>Eukaryota</taxon>
        <taxon>Viridiplantae</taxon>
        <taxon>Streptophyta</taxon>
        <taxon>Embryophyta</taxon>
        <taxon>Tracheophyta</taxon>
        <taxon>Spermatophyta</taxon>
        <taxon>Magnoliopsida</taxon>
        <taxon>eudicotyledons</taxon>
        <taxon>Gunneridae</taxon>
        <taxon>Pentapetalae</taxon>
        <taxon>asterids</taxon>
        <taxon>campanulids</taxon>
        <taxon>Asterales</taxon>
        <taxon>Asteraceae</taxon>
        <taxon>Asteroideae</taxon>
        <taxon>Heliantheae alliance</taxon>
        <taxon>Madieae</taxon>
        <taxon>Madiinae</taxon>
        <taxon>Deinandra</taxon>
    </lineage>
</organism>
<dbReference type="PANTHER" id="PTHR21229">
    <property type="entry name" value="LUNG SEVEN TRANSMEMBRANE RECEPTOR"/>
    <property type="match status" value="1"/>
</dbReference>
<keyword evidence="3 7" id="KW-0732">Signal</keyword>
<evidence type="ECO:0000256" key="2">
    <source>
        <dbReference type="ARBA" id="ARBA00022692"/>
    </source>
</evidence>
<dbReference type="EMBL" id="JBCNJP010000010">
    <property type="protein sequence ID" value="KAK9072757.1"/>
    <property type="molecule type" value="Genomic_DNA"/>
</dbReference>
<keyword evidence="11" id="KW-1185">Reference proteome</keyword>
<feature type="domain" description="GOST seven transmembrane" evidence="8">
    <location>
        <begin position="176"/>
        <end position="409"/>
    </location>
</feature>
<comment type="caution">
    <text evidence="10">The sequence shown here is derived from an EMBL/GenBank/DDBJ whole genome shotgun (WGS) entry which is preliminary data.</text>
</comment>
<dbReference type="InterPro" id="IPR054103">
    <property type="entry name" value="CAND6-7_N"/>
</dbReference>
<dbReference type="PANTHER" id="PTHR21229:SF2">
    <property type="entry name" value="RE59932P"/>
    <property type="match status" value="1"/>
</dbReference>
<keyword evidence="5 6" id="KW-0472">Membrane</keyword>
<dbReference type="Proteomes" id="UP001408789">
    <property type="component" value="Unassembled WGS sequence"/>
</dbReference>
<reference evidence="10 11" key="1">
    <citation type="submission" date="2024-04" db="EMBL/GenBank/DDBJ databases">
        <title>The reference genome of an endangered Asteraceae, Deinandra increscens subsp. villosa, native to the Central Coast of California.</title>
        <authorList>
            <person name="Guilliams M."/>
            <person name="Hasenstab-Lehman K."/>
            <person name="Meyer R."/>
            <person name="Mcevoy S."/>
        </authorList>
    </citation>
    <scope>NUCLEOTIDE SEQUENCE [LARGE SCALE GENOMIC DNA]</scope>
    <source>
        <tissue evidence="10">Leaf</tissue>
    </source>
</reference>
<dbReference type="GO" id="GO:0005794">
    <property type="term" value="C:Golgi apparatus"/>
    <property type="evidence" value="ECO:0007669"/>
    <property type="project" value="TreeGrafter"/>
</dbReference>
<evidence type="ECO:0000256" key="3">
    <source>
        <dbReference type="ARBA" id="ARBA00022729"/>
    </source>
</evidence>
<evidence type="ECO:0000313" key="11">
    <source>
        <dbReference type="Proteomes" id="UP001408789"/>
    </source>
</evidence>
<evidence type="ECO:0000259" key="8">
    <source>
        <dbReference type="Pfam" id="PF06814"/>
    </source>
</evidence>
<dbReference type="Pfam" id="PF06814">
    <property type="entry name" value="GOST_TM"/>
    <property type="match status" value="1"/>
</dbReference>
<feature type="transmembrane region" description="Helical" evidence="6">
    <location>
        <begin position="207"/>
        <end position="223"/>
    </location>
</feature>
<dbReference type="GO" id="GO:0016020">
    <property type="term" value="C:membrane"/>
    <property type="evidence" value="ECO:0007669"/>
    <property type="project" value="UniProtKB-SubCell"/>
</dbReference>
<feature type="chain" id="PRO_5043038111" evidence="7">
    <location>
        <begin position="25"/>
        <end position="418"/>
    </location>
</feature>